<dbReference type="InterPro" id="IPR016024">
    <property type="entry name" value="ARM-type_fold"/>
</dbReference>
<dbReference type="InterPro" id="IPR011989">
    <property type="entry name" value="ARM-like"/>
</dbReference>
<reference evidence="3 4" key="1">
    <citation type="submission" date="2019-10" db="EMBL/GenBank/DDBJ databases">
        <title>Assembly and Annotation for the nematode Trichostrongylus colubriformis.</title>
        <authorList>
            <person name="Martin J."/>
        </authorList>
    </citation>
    <scope>NUCLEOTIDE SEQUENCE [LARGE SCALE GENOMIC DNA]</scope>
    <source>
        <strain evidence="3">G859</strain>
        <tissue evidence="3">Whole worm</tissue>
    </source>
</reference>
<sequence>MECEVRLPSGRRLSSLKVKDLQKELNKRRLSSLGRKAELVARLTEFFTKSAGHKGDFNGDNEANAEISAPPELPRDSERTAEMRHEKGKKSRRRSHLRLNETFDYIEDDEGADSPCSETIRAQTPRSSRKARRSSTIRCTDFLTDDEPEANPMDSDICTECLEKENISISNHKAETGHHFARSDQHRSDKSKILSASKSRDQTTKSNSAMPKQSEIPVPTPASASKRRGGFTASTLSSAVRNAARKSKIPSRAKSTTTKLEGLPSSSRSIKKSKGNGKSKEIALRVSPAENFARQHARIFEKMETIGDNHERIARRHEQIMQAVPNTLKRLATPKSVHRQSERAPDVLSKKSGYIFDASKAKVSGSSGKVTNSFVLKPVNKKIRDHVSFIYNVVARGKVSYTPHRGVVTYVDTSKLSDRDFELAVANGLIKARSGRSSMRLEASRKASRDDILDVKRKLKIKIAYGISHDQLFIAACDLVVSNVVVRFQMVSKKKSRKNADFKKVKLKVGKKLKKTATTDTTITTKKVVLISQLQEKNATSDKPLSYRGLSLEELCRQLGHYSKSVRRDALMGTKQLLTSRPDLIENHLRTLIPAVARLITDCGDDSSLGGQLRSLLRVICSVPPQAMSAHFTLFVAHLLHALTHSELRVRNFALSIIRLLLTSFPKLCSSSVDLFTAFVKFLGSSRKPAWNATFFLDTIEIFIKAYAVDRSRQSHLCEEVQLNMSTGEISSAVNLVKIFSKSNPFDFPVITSSASLMVSPLEVPESLLKLCEVCAPILAVSLLEDRNGTFLEPTTSILSLLGKAALNLPNAFLVIDFAPRMSKIWAPVKKVVASRKSGKVGTSTEWLKNF</sequence>
<dbReference type="Proteomes" id="UP001331761">
    <property type="component" value="Unassembled WGS sequence"/>
</dbReference>
<dbReference type="Pfam" id="PF02037">
    <property type="entry name" value="SAP"/>
    <property type="match status" value="1"/>
</dbReference>
<evidence type="ECO:0000256" key="1">
    <source>
        <dbReference type="SAM" id="MobiDB-lite"/>
    </source>
</evidence>
<feature type="compositionally biased region" description="Basic and acidic residues" evidence="1">
    <location>
        <begin position="73"/>
        <end position="85"/>
    </location>
</feature>
<feature type="compositionally biased region" description="Basic residues" evidence="1">
    <location>
        <begin position="86"/>
        <end position="96"/>
    </location>
</feature>
<dbReference type="AlphaFoldDB" id="A0AAN8GCG4"/>
<feature type="region of interest" description="Disordered" evidence="1">
    <location>
        <begin position="108"/>
        <end position="136"/>
    </location>
</feature>
<dbReference type="GO" id="GO:0071339">
    <property type="term" value="C:MLL1 complex"/>
    <property type="evidence" value="ECO:0007669"/>
    <property type="project" value="TreeGrafter"/>
</dbReference>
<dbReference type="PANTHER" id="PTHR16056:SF2">
    <property type="entry name" value="TESTIS-EXPRESSED PROTEIN 10"/>
    <property type="match status" value="1"/>
</dbReference>
<dbReference type="InterPro" id="IPR003034">
    <property type="entry name" value="SAP_dom"/>
</dbReference>
<dbReference type="PANTHER" id="PTHR16056">
    <property type="entry name" value="REGULATOR OF MICROTUBULE DYNAMICS PROTEIN"/>
    <property type="match status" value="1"/>
</dbReference>
<feature type="compositionally biased region" description="Basic and acidic residues" evidence="1">
    <location>
        <begin position="173"/>
        <end position="203"/>
    </location>
</feature>
<gene>
    <name evidence="3" type="ORF">GCK32_002625</name>
</gene>
<feature type="domain" description="SAP" evidence="2">
    <location>
        <begin position="13"/>
        <end position="47"/>
    </location>
</feature>
<dbReference type="SMART" id="SM00513">
    <property type="entry name" value="SAP"/>
    <property type="match status" value="1"/>
</dbReference>
<evidence type="ECO:0000313" key="4">
    <source>
        <dbReference type="Proteomes" id="UP001331761"/>
    </source>
</evidence>
<feature type="compositionally biased region" description="Polar residues" evidence="1">
    <location>
        <begin position="116"/>
        <end position="126"/>
    </location>
</feature>
<dbReference type="SUPFAM" id="SSF48371">
    <property type="entry name" value="ARM repeat"/>
    <property type="match status" value="1"/>
</dbReference>
<evidence type="ECO:0000313" key="3">
    <source>
        <dbReference type="EMBL" id="KAK5982208.1"/>
    </source>
</evidence>
<protein>
    <recommendedName>
        <fullName evidence="2">SAP domain-containing protein</fullName>
    </recommendedName>
</protein>
<dbReference type="Gene3D" id="1.25.10.10">
    <property type="entry name" value="Leucine-rich Repeat Variant"/>
    <property type="match status" value="1"/>
</dbReference>
<comment type="caution">
    <text evidence="3">The sequence shown here is derived from an EMBL/GenBank/DDBJ whole genome shotgun (WGS) entry which is preliminary data.</text>
</comment>
<name>A0AAN8GCG4_TRICO</name>
<dbReference type="InterPro" id="IPR036361">
    <property type="entry name" value="SAP_dom_sf"/>
</dbReference>
<dbReference type="Gene3D" id="1.10.720.30">
    <property type="entry name" value="SAP domain"/>
    <property type="match status" value="1"/>
</dbReference>
<proteinExistence type="predicted"/>
<accession>A0AAN8GCG4</accession>
<organism evidence="3 4">
    <name type="scientific">Trichostrongylus colubriformis</name>
    <name type="common">Black scour worm</name>
    <dbReference type="NCBI Taxonomy" id="6319"/>
    <lineage>
        <taxon>Eukaryota</taxon>
        <taxon>Metazoa</taxon>
        <taxon>Ecdysozoa</taxon>
        <taxon>Nematoda</taxon>
        <taxon>Chromadorea</taxon>
        <taxon>Rhabditida</taxon>
        <taxon>Rhabditina</taxon>
        <taxon>Rhabditomorpha</taxon>
        <taxon>Strongyloidea</taxon>
        <taxon>Trichostrongylidae</taxon>
        <taxon>Trichostrongylus</taxon>
    </lineage>
</organism>
<evidence type="ECO:0000259" key="2">
    <source>
        <dbReference type="PROSITE" id="PS50800"/>
    </source>
</evidence>
<dbReference type="EMBL" id="WIXE01005406">
    <property type="protein sequence ID" value="KAK5982208.1"/>
    <property type="molecule type" value="Genomic_DNA"/>
</dbReference>
<feature type="region of interest" description="Disordered" evidence="1">
    <location>
        <begin position="173"/>
        <end position="282"/>
    </location>
</feature>
<dbReference type="PROSITE" id="PS50800">
    <property type="entry name" value="SAP"/>
    <property type="match status" value="1"/>
</dbReference>
<dbReference type="SUPFAM" id="SSF68906">
    <property type="entry name" value="SAP domain"/>
    <property type="match status" value="1"/>
</dbReference>
<feature type="region of interest" description="Disordered" evidence="1">
    <location>
        <begin position="50"/>
        <end position="96"/>
    </location>
</feature>
<keyword evidence="4" id="KW-1185">Reference proteome</keyword>